<feature type="non-terminal residue" evidence="2">
    <location>
        <position position="136"/>
    </location>
</feature>
<reference evidence="2 3" key="1">
    <citation type="journal article" date="2019" name="Mol. Biol. Evol.">
        <title>Blast fungal genomes show frequent chromosomal changes, gene gains and losses, and effector gene turnover.</title>
        <authorList>
            <person name="Gomez Luciano L.B."/>
            <person name="Jason Tsai I."/>
            <person name="Chuma I."/>
            <person name="Tosa Y."/>
            <person name="Chen Y.H."/>
            <person name="Li J.Y."/>
            <person name="Li M.Y."/>
            <person name="Jade Lu M.Y."/>
            <person name="Nakayashiki H."/>
            <person name="Li W.H."/>
        </authorList>
    </citation>
    <scope>NUCLEOTIDE SEQUENCE [LARGE SCALE GENOMIC DNA]</scope>
    <source>
        <strain evidence="2">MZ5-1-6</strain>
    </source>
</reference>
<feature type="non-terminal residue" evidence="2">
    <location>
        <position position="1"/>
    </location>
</feature>
<proteinExistence type="predicted"/>
<dbReference type="EMBL" id="CP034206">
    <property type="protein sequence ID" value="QBZ58971.1"/>
    <property type="molecule type" value="Genomic_DNA"/>
</dbReference>
<evidence type="ECO:0000313" key="2">
    <source>
        <dbReference type="EMBL" id="QBZ58971.1"/>
    </source>
</evidence>
<evidence type="ECO:0000313" key="3">
    <source>
        <dbReference type="Proteomes" id="UP000294847"/>
    </source>
</evidence>
<name>A0A4P7NBU2_PYROR</name>
<organism evidence="2 3">
    <name type="scientific">Pyricularia oryzae</name>
    <name type="common">Rice blast fungus</name>
    <name type="synonym">Magnaporthe oryzae</name>
    <dbReference type="NCBI Taxonomy" id="318829"/>
    <lineage>
        <taxon>Eukaryota</taxon>
        <taxon>Fungi</taxon>
        <taxon>Dikarya</taxon>
        <taxon>Ascomycota</taxon>
        <taxon>Pezizomycotina</taxon>
        <taxon>Sordariomycetes</taxon>
        <taxon>Sordariomycetidae</taxon>
        <taxon>Magnaporthales</taxon>
        <taxon>Pyriculariaceae</taxon>
        <taxon>Pyricularia</taxon>
    </lineage>
</organism>
<accession>A0A4P7NBU2</accession>
<dbReference type="AlphaFoldDB" id="A0A4P7NBU2"/>
<dbReference type="Proteomes" id="UP000294847">
    <property type="component" value="Chromosome 3"/>
</dbReference>
<evidence type="ECO:0000256" key="1">
    <source>
        <dbReference type="SAM" id="MobiDB-lite"/>
    </source>
</evidence>
<protein>
    <submittedName>
        <fullName evidence="2">Uncharacterized protein</fullName>
    </submittedName>
</protein>
<sequence>SGGKTAIGSRTHPNPEVLPDPDLDSDPDTHRFGSCDPDPDPDPDMTPIALAVRYMVACRMTVCQPRKDIATALRVCMLQGWLACTMEAIQEFRLEEDGHVLNASNLFILGPSINNFCLNTGKLSYKQPNLTLNSNV</sequence>
<feature type="region of interest" description="Disordered" evidence="1">
    <location>
        <begin position="1"/>
        <end position="46"/>
    </location>
</feature>
<gene>
    <name evidence="2" type="ORF">PoMZ_03931</name>
</gene>